<evidence type="ECO:0000256" key="1">
    <source>
        <dbReference type="SAM" id="Coils"/>
    </source>
</evidence>
<keyword evidence="1" id="KW-0175">Coiled coil</keyword>
<sequence>MITPVFFLSLVFSKCCFCPLLCLNVDGMTSHANVMCCKSVGTDLSMLDIDNFITKINQLKKEVAVLEAKLRARGDELNSEKPRHTEDTEFSLTLLCYTDTNPTDAQNNVCDSNHSLNLDESTDQTSTESLDSVCYTGELMEIKTEPKVKEEQNDEYENLGDFVPAVKQMNGRNLGIKTEPTSDKEQIEENHNGGDDDIYLIPSASNNMDQGLILRVIINDGDIRKITLQERPASVEAFMSSLVEKLQLRYDFTLQFEDPDFNNALCNLTDMGDLPNKTTLKIIPRILLVGSNTSPCTTDIEMSSSGSFESSSKNQWPKFFEIPDFSFDVNHRLRQGDLLYTRNGTYHLTVSKDMKHEILHKLAECIYSFKAYPTDKDFAEVAKALINKHPCLREKGSCTGYYGWKNSLKFKMGNYRSKLRKAGCLDVMVNGGRKSKFAPEGQPSKLNIKKPRRDETNYLPNFPLGKDEISLERDRELISEEIRKRTPNTTIVSQKMDQTFPLRRKEIVEMELPVKTTLKRWPALFTEHEVFVEFTRITCKNLQTEFFGELDRHIPSLIKIFKSKNGTIGRTLSEILEQHEPSRNVNGTLCKESLVTLQRTAVLRCIPVLLGDNPSEFFKHFVASDDNSFLEHIPFGILTVISEESPHSSLLIHTDSVSTAIVIEGDIVMDQIKDMPLAVCLLFGLSYALNLDYPKGMKNTFYFIQQVLLDLGAKILKPKLQTLKNQLFS</sequence>
<evidence type="ECO:0000256" key="2">
    <source>
        <dbReference type="SAM" id="SignalP"/>
    </source>
</evidence>
<feature type="signal peptide" evidence="2">
    <location>
        <begin position="1"/>
        <end position="22"/>
    </location>
</feature>
<dbReference type="AlphaFoldDB" id="A0A5A9NAX6"/>
<comment type="caution">
    <text evidence="3">The sequence shown here is derived from an EMBL/GenBank/DDBJ whole genome shotgun (WGS) entry which is preliminary data.</text>
</comment>
<evidence type="ECO:0008006" key="5">
    <source>
        <dbReference type="Google" id="ProtNLM"/>
    </source>
</evidence>
<keyword evidence="4" id="KW-1185">Reference proteome</keyword>
<accession>A0A5A9NAX6</accession>
<evidence type="ECO:0000313" key="3">
    <source>
        <dbReference type="EMBL" id="KAA0705919.1"/>
    </source>
</evidence>
<keyword evidence="2" id="KW-0732">Signal</keyword>
<feature type="chain" id="PRO_5023046350" description="Sterile alpha motif domain-containing protein 3" evidence="2">
    <location>
        <begin position="23"/>
        <end position="729"/>
    </location>
</feature>
<reference evidence="3 4" key="1">
    <citation type="journal article" date="2019" name="Mol. Ecol. Resour.">
        <title>Chromosome-level genome assembly of Triplophysa tibetana, a fish adapted to the harsh high-altitude environment of the Tibetan Plateau.</title>
        <authorList>
            <person name="Yang X."/>
            <person name="Liu H."/>
            <person name="Ma Z."/>
            <person name="Zou Y."/>
            <person name="Zou M."/>
            <person name="Mao Y."/>
            <person name="Li X."/>
            <person name="Wang H."/>
            <person name="Chen T."/>
            <person name="Wang W."/>
            <person name="Yang R."/>
        </authorList>
    </citation>
    <scope>NUCLEOTIDE SEQUENCE [LARGE SCALE GENOMIC DNA]</scope>
    <source>
        <strain evidence="3">TTIB1903HZAU</strain>
        <tissue evidence="3">Muscle</tissue>
    </source>
</reference>
<feature type="coiled-coil region" evidence="1">
    <location>
        <begin position="49"/>
        <end position="76"/>
    </location>
</feature>
<name>A0A5A9NAX6_9TELE</name>
<dbReference type="EMBL" id="SOYY01000021">
    <property type="protein sequence ID" value="KAA0705919.1"/>
    <property type="molecule type" value="Genomic_DNA"/>
</dbReference>
<dbReference type="PANTHER" id="PTHR31025:SF19">
    <property type="entry name" value="SI:CH73-42K18.1-RELATED"/>
    <property type="match status" value="1"/>
</dbReference>
<dbReference type="Proteomes" id="UP000324632">
    <property type="component" value="Chromosome 21"/>
</dbReference>
<proteinExistence type="predicted"/>
<organism evidence="3 4">
    <name type="scientific">Triplophysa tibetana</name>
    <dbReference type="NCBI Taxonomy" id="1572043"/>
    <lineage>
        <taxon>Eukaryota</taxon>
        <taxon>Metazoa</taxon>
        <taxon>Chordata</taxon>
        <taxon>Craniata</taxon>
        <taxon>Vertebrata</taxon>
        <taxon>Euteleostomi</taxon>
        <taxon>Actinopterygii</taxon>
        <taxon>Neopterygii</taxon>
        <taxon>Teleostei</taxon>
        <taxon>Ostariophysi</taxon>
        <taxon>Cypriniformes</taxon>
        <taxon>Nemacheilidae</taxon>
        <taxon>Triplophysa</taxon>
    </lineage>
</organism>
<dbReference type="PANTHER" id="PTHR31025">
    <property type="entry name" value="SI:CH211-196P9.1-RELATED"/>
    <property type="match status" value="1"/>
</dbReference>
<protein>
    <recommendedName>
        <fullName evidence="5">Sterile alpha motif domain-containing protein 3</fullName>
    </recommendedName>
</protein>
<evidence type="ECO:0000313" key="4">
    <source>
        <dbReference type="Proteomes" id="UP000324632"/>
    </source>
</evidence>
<gene>
    <name evidence="3" type="ORF">E1301_Tti004682</name>
</gene>